<proteinExistence type="inferred from homology"/>
<name>A0ABP4SYD4_9ACTN</name>
<dbReference type="SUPFAM" id="SSF88946">
    <property type="entry name" value="Sigma2 domain of RNA polymerase sigma factors"/>
    <property type="match status" value="1"/>
</dbReference>
<evidence type="ECO:0000256" key="3">
    <source>
        <dbReference type="ARBA" id="ARBA00023082"/>
    </source>
</evidence>
<evidence type="ECO:0000313" key="8">
    <source>
        <dbReference type="EMBL" id="GAA1679239.1"/>
    </source>
</evidence>
<comment type="caution">
    <text evidence="8">The sequence shown here is derived from an EMBL/GenBank/DDBJ whole genome shotgun (WGS) entry which is preliminary data.</text>
</comment>
<feature type="domain" description="RNA polymerase sigma-70 region 2" evidence="6">
    <location>
        <begin position="12"/>
        <end position="77"/>
    </location>
</feature>
<evidence type="ECO:0000256" key="2">
    <source>
        <dbReference type="ARBA" id="ARBA00023015"/>
    </source>
</evidence>
<dbReference type="InterPro" id="IPR013325">
    <property type="entry name" value="RNA_pol_sigma_r2"/>
</dbReference>
<dbReference type="InterPro" id="IPR036388">
    <property type="entry name" value="WH-like_DNA-bd_sf"/>
</dbReference>
<gene>
    <name evidence="8" type="ORF">GCM10009765_30580</name>
</gene>
<evidence type="ECO:0000256" key="1">
    <source>
        <dbReference type="ARBA" id="ARBA00010641"/>
    </source>
</evidence>
<dbReference type="InterPro" id="IPR014284">
    <property type="entry name" value="RNA_pol_sigma-70_dom"/>
</dbReference>
<keyword evidence="4" id="KW-0238">DNA-binding</keyword>
<evidence type="ECO:0000259" key="6">
    <source>
        <dbReference type="Pfam" id="PF04542"/>
    </source>
</evidence>
<evidence type="ECO:0000256" key="5">
    <source>
        <dbReference type="ARBA" id="ARBA00023163"/>
    </source>
</evidence>
<evidence type="ECO:0000256" key="4">
    <source>
        <dbReference type="ARBA" id="ARBA00023125"/>
    </source>
</evidence>
<evidence type="ECO:0000313" key="9">
    <source>
        <dbReference type="Proteomes" id="UP001500618"/>
    </source>
</evidence>
<sequence>MGAVTGQPYEACFRDLFAIAYRVGYRILGDRSQAEDVAAEACARAYARWKTVSGHSEPWVARVAGNLALDEVRRLTRWRRRESALHERDLGGDPHRAERLDLQQALQRLSKRQREVLIMRYVADMSERDVAETLGCSVGTVKSTASRAMALVRAGLTAGEEVRNDA</sequence>
<dbReference type="InterPro" id="IPR007627">
    <property type="entry name" value="RNA_pol_sigma70_r2"/>
</dbReference>
<dbReference type="RefSeq" id="WP_163567783.1">
    <property type="nucleotide sequence ID" value="NZ_BAAANY010000009.1"/>
</dbReference>
<dbReference type="Gene3D" id="1.10.1740.10">
    <property type="match status" value="1"/>
</dbReference>
<dbReference type="PANTHER" id="PTHR43133">
    <property type="entry name" value="RNA POLYMERASE ECF-TYPE SIGMA FACTO"/>
    <property type="match status" value="1"/>
</dbReference>
<dbReference type="Gene3D" id="1.10.10.10">
    <property type="entry name" value="Winged helix-like DNA-binding domain superfamily/Winged helix DNA-binding domain"/>
    <property type="match status" value="1"/>
</dbReference>
<keyword evidence="2" id="KW-0805">Transcription regulation</keyword>
<dbReference type="Pfam" id="PF04542">
    <property type="entry name" value="Sigma70_r2"/>
    <property type="match status" value="1"/>
</dbReference>
<protein>
    <submittedName>
        <fullName evidence="8">SigE family RNA polymerase sigma factor</fullName>
    </submittedName>
</protein>
<organism evidence="8 9">
    <name type="scientific">Fodinicola feengrottensis</name>
    <dbReference type="NCBI Taxonomy" id="435914"/>
    <lineage>
        <taxon>Bacteria</taxon>
        <taxon>Bacillati</taxon>
        <taxon>Actinomycetota</taxon>
        <taxon>Actinomycetes</taxon>
        <taxon>Mycobacteriales</taxon>
        <taxon>Fodinicola</taxon>
    </lineage>
</organism>
<dbReference type="InterPro" id="IPR013324">
    <property type="entry name" value="RNA_pol_sigma_r3/r4-like"/>
</dbReference>
<dbReference type="InterPro" id="IPR039425">
    <property type="entry name" value="RNA_pol_sigma-70-like"/>
</dbReference>
<evidence type="ECO:0000259" key="7">
    <source>
        <dbReference type="Pfam" id="PF08281"/>
    </source>
</evidence>
<dbReference type="NCBIfam" id="TIGR02937">
    <property type="entry name" value="sigma70-ECF"/>
    <property type="match status" value="1"/>
</dbReference>
<comment type="similarity">
    <text evidence="1">Belongs to the sigma-70 factor family. ECF subfamily.</text>
</comment>
<dbReference type="Proteomes" id="UP001500618">
    <property type="component" value="Unassembled WGS sequence"/>
</dbReference>
<dbReference type="PANTHER" id="PTHR43133:SF50">
    <property type="entry name" value="ECF RNA POLYMERASE SIGMA FACTOR SIGM"/>
    <property type="match status" value="1"/>
</dbReference>
<keyword evidence="3" id="KW-0731">Sigma factor</keyword>
<dbReference type="CDD" id="cd06171">
    <property type="entry name" value="Sigma70_r4"/>
    <property type="match status" value="1"/>
</dbReference>
<dbReference type="SUPFAM" id="SSF88659">
    <property type="entry name" value="Sigma3 and sigma4 domains of RNA polymerase sigma factors"/>
    <property type="match status" value="1"/>
</dbReference>
<reference evidence="9" key="1">
    <citation type="journal article" date="2019" name="Int. J. Syst. Evol. Microbiol.">
        <title>The Global Catalogue of Microorganisms (GCM) 10K type strain sequencing project: providing services to taxonomists for standard genome sequencing and annotation.</title>
        <authorList>
            <consortium name="The Broad Institute Genomics Platform"/>
            <consortium name="The Broad Institute Genome Sequencing Center for Infectious Disease"/>
            <person name="Wu L."/>
            <person name="Ma J."/>
        </authorList>
    </citation>
    <scope>NUCLEOTIDE SEQUENCE [LARGE SCALE GENOMIC DNA]</scope>
    <source>
        <strain evidence="9">JCM 14718</strain>
    </source>
</reference>
<accession>A0ABP4SYD4</accession>
<keyword evidence="9" id="KW-1185">Reference proteome</keyword>
<keyword evidence="5" id="KW-0804">Transcription</keyword>
<feature type="domain" description="RNA polymerase sigma factor 70 region 4 type 2" evidence="7">
    <location>
        <begin position="100"/>
        <end position="150"/>
    </location>
</feature>
<dbReference type="InterPro" id="IPR013249">
    <property type="entry name" value="RNA_pol_sigma70_r4_t2"/>
</dbReference>
<dbReference type="Pfam" id="PF08281">
    <property type="entry name" value="Sigma70_r4_2"/>
    <property type="match status" value="1"/>
</dbReference>
<dbReference type="EMBL" id="BAAANY010000009">
    <property type="protein sequence ID" value="GAA1679239.1"/>
    <property type="molecule type" value="Genomic_DNA"/>
</dbReference>